<evidence type="ECO:0000313" key="9">
    <source>
        <dbReference type="Proteomes" id="UP000242757"/>
    </source>
</evidence>
<feature type="transmembrane region" description="Helical" evidence="6">
    <location>
        <begin position="710"/>
        <end position="729"/>
    </location>
</feature>
<evidence type="ECO:0000256" key="6">
    <source>
        <dbReference type="SAM" id="Phobius"/>
    </source>
</evidence>
<dbReference type="InterPro" id="IPR004869">
    <property type="entry name" value="MMPL_dom"/>
</dbReference>
<reference evidence="8 9" key="1">
    <citation type="submission" date="2017-08" db="EMBL/GenBank/DDBJ databases">
        <title>A Genome Sequence of Oceanimonas doudoroffii ATCC 27123T.</title>
        <authorList>
            <person name="Brennan M.A."/>
            <person name="Maclea K.S."/>
            <person name="Mcclelland W.D."/>
            <person name="Trachtenberg A.M."/>
        </authorList>
    </citation>
    <scope>NUCLEOTIDE SEQUENCE [LARGE SCALE GENOMIC DNA]</scope>
    <source>
        <strain evidence="8 9">ATCC 27123</strain>
    </source>
</reference>
<dbReference type="Gene3D" id="1.20.1640.10">
    <property type="entry name" value="Multidrug efflux transporter AcrB transmembrane domain"/>
    <property type="match status" value="2"/>
</dbReference>
<dbReference type="InterPro" id="IPR050545">
    <property type="entry name" value="Mycobact_MmpL"/>
</dbReference>
<feature type="transmembrane region" description="Helical" evidence="6">
    <location>
        <begin position="295"/>
        <end position="316"/>
    </location>
</feature>
<keyword evidence="5 6" id="KW-0472">Membrane</keyword>
<evidence type="ECO:0000313" key="8">
    <source>
        <dbReference type="EMBL" id="OXY81034.1"/>
    </source>
</evidence>
<dbReference type="GO" id="GO:0005886">
    <property type="term" value="C:plasma membrane"/>
    <property type="evidence" value="ECO:0007669"/>
    <property type="project" value="UniProtKB-SubCell"/>
</dbReference>
<evidence type="ECO:0000256" key="3">
    <source>
        <dbReference type="ARBA" id="ARBA00022692"/>
    </source>
</evidence>
<feature type="transmembrane region" description="Helical" evidence="6">
    <location>
        <begin position="656"/>
        <end position="674"/>
    </location>
</feature>
<dbReference type="PANTHER" id="PTHR33406">
    <property type="entry name" value="MEMBRANE PROTEIN MJ1562-RELATED"/>
    <property type="match status" value="1"/>
</dbReference>
<sequence>MRAGALLWLAVILTLCLSAWQRGLVVDTSLMALLPVDEQQPLLKRATERQAAEFADKLVLVVTADDDNQARAAVQLAASRLQALDGLARLTWQAPAGGQALEELYPYRFTLLNPEVRERLGREQGALQYRLALQQLMSPLSPVVLDPIGDPFGLYGELALSLQAGVPVGMDRGLLRLTAADRPAYLLSLQLAADPFSLEVQQAVLAVLTPLTAELRQQQVGFYRSGLLLHAAAGAERARGEISTIGLGSLAGIVLLILLVFRSLWPLGLALLPVLVGSLVAVAATLLLFGRIHMITVAFGAGLVGVAVDYAMHFICEARVLPRERITARLFAGLLLGLLSSVIAYTGLALAPFPGLRQMAVFCALGLVAAWLTVLLWLPLLSRRQHLTPLAAAGWLARLRNVYPRLDGRPRLTGLLLVAGLLGGLVIWQGVPRDDVRLLQTSPAVLLVEDRQVQAWLGNGSSAVFLLVRGADFEQVLSTEERLQAGLARLQREHGLQGYSALSQVLPSLQRQADNAQQVKALYRARWPALADVLHLSGEQRALAWMEMERTADTRLTPEQWQALQASRLWSSHIISDSQGEVATLIRLKGELSPGLKQALSELAEGEPDVQLVDQLENISELMARYRAEIVYWLLLAYSAVILMLMLRYRRRCWRIVLPPLLASLLTFAGFLLLNDGYNLFNLIALMLVLGIGLDMGIFLHERNDSDHTWLAVSLSAFSSLLAFGLLALSQTPVLYHFGAIVLPGLLLTWLLAPLMRDPSEGERMNG</sequence>
<evidence type="ECO:0000256" key="4">
    <source>
        <dbReference type="ARBA" id="ARBA00022989"/>
    </source>
</evidence>
<dbReference type="EMBL" id="NBIM01000006">
    <property type="protein sequence ID" value="OXY81034.1"/>
    <property type="molecule type" value="Genomic_DNA"/>
</dbReference>
<feature type="transmembrane region" description="Helical" evidence="6">
    <location>
        <begin position="242"/>
        <end position="261"/>
    </location>
</feature>
<evidence type="ECO:0000256" key="2">
    <source>
        <dbReference type="ARBA" id="ARBA00022475"/>
    </source>
</evidence>
<name>A0A233RCB2_9GAMM</name>
<feature type="transmembrane region" description="Helical" evidence="6">
    <location>
        <begin position="735"/>
        <end position="755"/>
    </location>
</feature>
<gene>
    <name evidence="8" type="ORF">B6S08_15045</name>
</gene>
<feature type="transmembrane region" description="Helical" evidence="6">
    <location>
        <begin position="630"/>
        <end position="649"/>
    </location>
</feature>
<feature type="domain" description="Membrane transport protein MMPL" evidence="7">
    <location>
        <begin position="177"/>
        <end position="381"/>
    </location>
</feature>
<proteinExistence type="predicted"/>
<comment type="subcellular location">
    <subcellularLocation>
        <location evidence="1">Cell membrane</location>
        <topology evidence="1">Multi-pass membrane protein</topology>
    </subcellularLocation>
</comment>
<evidence type="ECO:0000259" key="7">
    <source>
        <dbReference type="Pfam" id="PF03176"/>
    </source>
</evidence>
<evidence type="ECO:0000256" key="1">
    <source>
        <dbReference type="ARBA" id="ARBA00004651"/>
    </source>
</evidence>
<feature type="transmembrane region" description="Helical" evidence="6">
    <location>
        <begin position="680"/>
        <end position="698"/>
    </location>
</feature>
<organism evidence="8 9">
    <name type="scientific">Oceanimonas doudoroffii</name>
    <dbReference type="NCBI Taxonomy" id="84158"/>
    <lineage>
        <taxon>Bacteria</taxon>
        <taxon>Pseudomonadati</taxon>
        <taxon>Pseudomonadota</taxon>
        <taxon>Gammaproteobacteria</taxon>
        <taxon>Aeromonadales</taxon>
        <taxon>Aeromonadaceae</taxon>
        <taxon>Oceanimonas</taxon>
    </lineage>
</organism>
<feature type="transmembrane region" description="Helical" evidence="6">
    <location>
        <begin position="359"/>
        <end position="378"/>
    </location>
</feature>
<keyword evidence="9" id="KW-1185">Reference proteome</keyword>
<dbReference type="Pfam" id="PF03176">
    <property type="entry name" value="MMPL"/>
    <property type="match status" value="1"/>
</dbReference>
<comment type="caution">
    <text evidence="8">The sequence shown here is derived from an EMBL/GenBank/DDBJ whole genome shotgun (WGS) entry which is preliminary data.</text>
</comment>
<feature type="transmembrane region" description="Helical" evidence="6">
    <location>
        <begin position="328"/>
        <end position="353"/>
    </location>
</feature>
<evidence type="ECO:0000256" key="5">
    <source>
        <dbReference type="ARBA" id="ARBA00023136"/>
    </source>
</evidence>
<protein>
    <recommendedName>
        <fullName evidence="7">Membrane transport protein MMPL domain-containing protein</fullName>
    </recommendedName>
</protein>
<dbReference type="Proteomes" id="UP000242757">
    <property type="component" value="Unassembled WGS sequence"/>
</dbReference>
<keyword evidence="2" id="KW-1003">Cell membrane</keyword>
<dbReference type="SUPFAM" id="SSF82866">
    <property type="entry name" value="Multidrug efflux transporter AcrB transmembrane domain"/>
    <property type="match status" value="2"/>
</dbReference>
<keyword evidence="3 6" id="KW-0812">Transmembrane</keyword>
<feature type="transmembrane region" description="Helical" evidence="6">
    <location>
        <begin position="268"/>
        <end position="289"/>
    </location>
</feature>
<keyword evidence="4 6" id="KW-1133">Transmembrane helix</keyword>
<feature type="transmembrane region" description="Helical" evidence="6">
    <location>
        <begin position="412"/>
        <end position="431"/>
    </location>
</feature>
<accession>A0A233RCB2</accession>
<dbReference type="AlphaFoldDB" id="A0A233RCB2"/>
<dbReference type="PANTHER" id="PTHR33406:SF13">
    <property type="entry name" value="MEMBRANE PROTEIN YDFJ"/>
    <property type="match status" value="1"/>
</dbReference>